<keyword evidence="6" id="KW-0472">Membrane</keyword>
<gene>
    <name evidence="8" type="ORF">SAMN04488067_1072</name>
</gene>
<dbReference type="OrthoDB" id="265801at2157"/>
<evidence type="ECO:0000256" key="2">
    <source>
        <dbReference type="ARBA" id="ARBA00022448"/>
    </source>
</evidence>
<dbReference type="InterPro" id="IPR052017">
    <property type="entry name" value="TSUP"/>
</dbReference>
<dbReference type="PANTHER" id="PTHR30269:SF37">
    <property type="entry name" value="MEMBRANE TRANSPORTER PROTEIN"/>
    <property type="match status" value="1"/>
</dbReference>
<dbReference type="PANTHER" id="PTHR30269">
    <property type="entry name" value="TRANSMEMBRANE PROTEIN YFCA"/>
    <property type="match status" value="1"/>
</dbReference>
<dbReference type="RefSeq" id="WP_149798753.1">
    <property type="nucleotide sequence ID" value="NZ_FNBO01000007.1"/>
</dbReference>
<evidence type="ECO:0000256" key="4">
    <source>
        <dbReference type="ARBA" id="ARBA00022692"/>
    </source>
</evidence>
<comment type="similarity">
    <text evidence="7">Belongs to the 4-toluene sulfonate uptake permease (TSUP) (TC 2.A.102) family.</text>
</comment>
<dbReference type="AlphaFoldDB" id="A0A1G7N2Q4"/>
<evidence type="ECO:0000256" key="6">
    <source>
        <dbReference type="ARBA" id="ARBA00023136"/>
    </source>
</evidence>
<comment type="subcellular location">
    <subcellularLocation>
        <location evidence="1 7">Cell membrane</location>
        <topology evidence="1 7">Multi-pass membrane protein</topology>
    </subcellularLocation>
</comment>
<name>A0A1G7N2Q4_9EURY</name>
<reference evidence="8 9" key="1">
    <citation type="submission" date="2016-10" db="EMBL/GenBank/DDBJ databases">
        <authorList>
            <person name="Varghese N."/>
            <person name="Submissions S."/>
        </authorList>
    </citation>
    <scope>NUCLEOTIDE SEQUENCE [LARGE SCALE GENOMIC DNA]</scope>
    <source>
        <strain evidence="8 9">CGMCC 1.3527</strain>
    </source>
</reference>
<evidence type="ECO:0000313" key="9">
    <source>
        <dbReference type="Proteomes" id="UP000324020"/>
    </source>
</evidence>
<evidence type="ECO:0000256" key="7">
    <source>
        <dbReference type="RuleBase" id="RU363041"/>
    </source>
</evidence>
<dbReference type="InterPro" id="IPR002781">
    <property type="entry name" value="TM_pro_TauE-like"/>
</dbReference>
<accession>A0A1G7N2Q4</accession>
<keyword evidence="4" id="KW-0812">Transmembrane</keyword>
<organism evidence="8 9">
    <name type="scientific">Halorubrum xinjiangense</name>
    <dbReference type="NCBI Taxonomy" id="261291"/>
    <lineage>
        <taxon>Archaea</taxon>
        <taxon>Methanobacteriati</taxon>
        <taxon>Methanobacteriota</taxon>
        <taxon>Stenosarchaea group</taxon>
        <taxon>Halobacteria</taxon>
        <taxon>Halobacteriales</taxon>
        <taxon>Haloferacaceae</taxon>
        <taxon>Halorubrum</taxon>
    </lineage>
</organism>
<evidence type="ECO:0000256" key="1">
    <source>
        <dbReference type="ARBA" id="ARBA00004651"/>
    </source>
</evidence>
<proteinExistence type="inferred from homology"/>
<keyword evidence="5" id="KW-1133">Transmembrane helix</keyword>
<keyword evidence="2" id="KW-0813">Transport</keyword>
<evidence type="ECO:0000256" key="5">
    <source>
        <dbReference type="ARBA" id="ARBA00022989"/>
    </source>
</evidence>
<sequence length="261" mass="27652">MTGDWVTTGLSAVVILVAAAVHGIAGFGFAQVSMGMMPLFRSPSSASIIFTATAVVANGRVWWSVRDAFDWEIWIVPVGGLLVGMPLGIVVFSGFDAAQMRVAIGGVLVLAVIVVGATQQLDVVTDWIEENDYRPGKVIGATAGLLAGVLGGAVAVPGPPMIVYGAFMSASGFWSDEEMKATFTAFFGTLMLYRLGSLTYTGDVTAPLMIEALVAVPMVFLGAWIGVYIFDHIPERIFQWVVLALLTVNAVILLYTSVPEL</sequence>
<evidence type="ECO:0000313" key="8">
    <source>
        <dbReference type="EMBL" id="SDF67600.1"/>
    </source>
</evidence>
<keyword evidence="9" id="KW-1185">Reference proteome</keyword>
<dbReference type="EMBL" id="FNBO01000007">
    <property type="protein sequence ID" value="SDF67600.1"/>
    <property type="molecule type" value="Genomic_DNA"/>
</dbReference>
<protein>
    <recommendedName>
        <fullName evidence="7">Probable membrane transporter protein</fullName>
    </recommendedName>
</protein>
<dbReference type="Proteomes" id="UP000324020">
    <property type="component" value="Unassembled WGS sequence"/>
</dbReference>
<dbReference type="Pfam" id="PF01925">
    <property type="entry name" value="TauE"/>
    <property type="match status" value="1"/>
</dbReference>
<keyword evidence="3 7" id="KW-1003">Cell membrane</keyword>
<evidence type="ECO:0000256" key="3">
    <source>
        <dbReference type="ARBA" id="ARBA00022475"/>
    </source>
</evidence>
<dbReference type="GO" id="GO:0005886">
    <property type="term" value="C:plasma membrane"/>
    <property type="evidence" value="ECO:0007669"/>
    <property type="project" value="UniProtKB-SubCell"/>
</dbReference>